<dbReference type="InterPro" id="IPR036259">
    <property type="entry name" value="MFS_trans_sf"/>
</dbReference>
<gene>
    <name evidence="9" type="ordered locus">Mesci_3176</name>
</gene>
<dbReference type="PROSITE" id="PS50850">
    <property type="entry name" value="MFS"/>
    <property type="match status" value="1"/>
</dbReference>
<feature type="transmembrane region" description="Helical" evidence="7">
    <location>
        <begin position="310"/>
        <end position="328"/>
    </location>
</feature>
<feature type="transmembrane region" description="Helical" evidence="7">
    <location>
        <begin position="223"/>
        <end position="243"/>
    </location>
</feature>
<dbReference type="STRING" id="765698.Mesci_3176"/>
<feature type="transmembrane region" description="Helical" evidence="7">
    <location>
        <begin position="348"/>
        <end position="370"/>
    </location>
</feature>
<evidence type="ECO:0000256" key="2">
    <source>
        <dbReference type="ARBA" id="ARBA00022448"/>
    </source>
</evidence>
<dbReference type="InterPro" id="IPR050171">
    <property type="entry name" value="MFS_Transporters"/>
</dbReference>
<feature type="transmembrane region" description="Helical" evidence="7">
    <location>
        <begin position="144"/>
        <end position="165"/>
    </location>
</feature>
<keyword evidence="6 7" id="KW-0472">Membrane</keyword>
<feature type="transmembrane region" description="Helical" evidence="7">
    <location>
        <begin position="376"/>
        <end position="398"/>
    </location>
</feature>
<dbReference type="Pfam" id="PF07690">
    <property type="entry name" value="MFS_1"/>
    <property type="match status" value="1"/>
</dbReference>
<feature type="transmembrane region" description="Helical" evidence="7">
    <location>
        <begin position="20"/>
        <end position="44"/>
    </location>
</feature>
<evidence type="ECO:0000256" key="5">
    <source>
        <dbReference type="ARBA" id="ARBA00022989"/>
    </source>
</evidence>
<evidence type="ECO:0000256" key="7">
    <source>
        <dbReference type="SAM" id="Phobius"/>
    </source>
</evidence>
<dbReference type="SUPFAM" id="SSF103473">
    <property type="entry name" value="MFS general substrate transporter"/>
    <property type="match status" value="1"/>
</dbReference>
<reference evidence="10" key="1">
    <citation type="submission" date="2011-01" db="EMBL/GenBank/DDBJ databases">
        <title>Complete sequence of chromosome of Mesorhizobium ciceri bv. biserrulae WSM1271.</title>
        <authorList>
            <person name="Lucas S."/>
            <person name="Copeland A."/>
            <person name="Lapidus A."/>
            <person name="Cheng J.-F."/>
            <person name="Goodwin L."/>
            <person name="Pitluck S."/>
            <person name="Teshima H."/>
            <person name="Detter J.C."/>
            <person name="Han C."/>
            <person name="Tapia R."/>
            <person name="Land M."/>
            <person name="Hauser L."/>
            <person name="Kyrpides N."/>
            <person name="Ivanova N."/>
            <person name="Nandasena K."/>
            <person name="Reeve W.G."/>
            <person name="Howieson J.G."/>
            <person name="O'Hara G."/>
            <person name="Tiwari R.P."/>
            <person name="Woyke T."/>
        </authorList>
    </citation>
    <scope>NUCLEOTIDE SEQUENCE [LARGE SCALE GENOMIC DNA]</scope>
    <source>
        <strain evidence="10">HAMBI 2942 / LMG 23838 / WSM1271</strain>
    </source>
</reference>
<dbReference type="Proteomes" id="UP000007471">
    <property type="component" value="Chromosome"/>
</dbReference>
<feature type="transmembrane region" description="Helical" evidence="7">
    <location>
        <begin position="85"/>
        <end position="108"/>
    </location>
</feature>
<dbReference type="PANTHER" id="PTHR23517">
    <property type="entry name" value="RESISTANCE PROTEIN MDTM, PUTATIVE-RELATED-RELATED"/>
    <property type="match status" value="1"/>
</dbReference>
<keyword evidence="3" id="KW-1003">Cell membrane</keyword>
<organism evidence="9 10">
    <name type="scientific">Mesorhizobium ciceri biovar biserrulae (strain HAMBI 2942 / LMG 23838 / WSM1271)</name>
    <dbReference type="NCBI Taxonomy" id="765698"/>
    <lineage>
        <taxon>Bacteria</taxon>
        <taxon>Pseudomonadati</taxon>
        <taxon>Pseudomonadota</taxon>
        <taxon>Alphaproteobacteria</taxon>
        <taxon>Hyphomicrobiales</taxon>
        <taxon>Phyllobacteriaceae</taxon>
        <taxon>Mesorhizobium</taxon>
    </lineage>
</organism>
<accession>E8TG30</accession>
<dbReference type="InterPro" id="IPR011701">
    <property type="entry name" value="MFS"/>
</dbReference>
<dbReference type="PATRIC" id="fig|765698.3.peg.3672"/>
<dbReference type="eggNOG" id="COG2814">
    <property type="taxonomic scope" value="Bacteria"/>
</dbReference>
<evidence type="ECO:0000256" key="3">
    <source>
        <dbReference type="ARBA" id="ARBA00022475"/>
    </source>
</evidence>
<dbReference type="AlphaFoldDB" id="E8TG30"/>
<evidence type="ECO:0000256" key="1">
    <source>
        <dbReference type="ARBA" id="ARBA00004651"/>
    </source>
</evidence>
<evidence type="ECO:0000313" key="9">
    <source>
        <dbReference type="EMBL" id="ADV12300.1"/>
    </source>
</evidence>
<dbReference type="EMBL" id="CP002447">
    <property type="protein sequence ID" value="ADV12300.1"/>
    <property type="molecule type" value="Genomic_DNA"/>
</dbReference>
<protein>
    <submittedName>
        <fullName evidence="9">Major facilitator superfamily MFS_1</fullName>
    </submittedName>
</protein>
<sequence>MAIRDFAHTHQEAGGDALAIPTVAAMIAVLFAGSTVLTPLYIVYKQQFGFSQITLTLIYAVYVVGNLAALLMLGSVSDIVGRRPASLAAMLVAIVSALVFLFAVNVVSLDVARILSGLGIGVGAGTGTAWIAELLPGADKSRASVIATSTNFLGLGLGALISGFLAEYEPWPLRLIFIVYLAALLVVTILVWRIRETVAKPDGLGGISLRPRLSVPEEIRARFVAPAVTGFGAMALVGFYAALAPSILAQQLHETNHAVAGALFFELAIVTAISIVVLMHMKSNKAMLAALALMIPSVSLVMAAQILASMALMVAATACCGVAAALGYRGGLQVVNEIAPKDRRAEVVSSFFICCFVGNALPVIGIGIVSTYASSVAASLAFAGMIVAFSLVALAFGLKQQRR</sequence>
<evidence type="ECO:0000313" key="10">
    <source>
        <dbReference type="Proteomes" id="UP000007471"/>
    </source>
</evidence>
<dbReference type="InterPro" id="IPR020846">
    <property type="entry name" value="MFS_dom"/>
</dbReference>
<feature type="transmembrane region" description="Helical" evidence="7">
    <location>
        <begin position="114"/>
        <end position="132"/>
    </location>
</feature>
<keyword evidence="4 7" id="KW-0812">Transmembrane</keyword>
<dbReference type="HOGENOM" id="CLU_038683_1_1_5"/>
<dbReference type="GO" id="GO:0005886">
    <property type="term" value="C:plasma membrane"/>
    <property type="evidence" value="ECO:0007669"/>
    <property type="project" value="UniProtKB-SubCell"/>
</dbReference>
<feature type="domain" description="Major facilitator superfamily (MFS) profile" evidence="8">
    <location>
        <begin position="17"/>
        <end position="402"/>
    </location>
</feature>
<evidence type="ECO:0000256" key="4">
    <source>
        <dbReference type="ARBA" id="ARBA00022692"/>
    </source>
</evidence>
<dbReference type="OrthoDB" id="9810492at2"/>
<dbReference type="Gene3D" id="1.20.1250.20">
    <property type="entry name" value="MFS general substrate transporter like domains"/>
    <property type="match status" value="1"/>
</dbReference>
<dbReference type="PANTHER" id="PTHR23517:SF13">
    <property type="entry name" value="MAJOR FACILITATOR SUPERFAMILY MFS_1"/>
    <property type="match status" value="1"/>
</dbReference>
<evidence type="ECO:0000259" key="8">
    <source>
        <dbReference type="PROSITE" id="PS50850"/>
    </source>
</evidence>
<feature type="transmembrane region" description="Helical" evidence="7">
    <location>
        <begin position="50"/>
        <end position="73"/>
    </location>
</feature>
<dbReference type="RefSeq" id="WP_013530983.1">
    <property type="nucleotide sequence ID" value="NC_014923.1"/>
</dbReference>
<name>E8TG30_MESCW</name>
<evidence type="ECO:0000256" key="6">
    <source>
        <dbReference type="ARBA" id="ARBA00023136"/>
    </source>
</evidence>
<keyword evidence="2" id="KW-0813">Transport</keyword>
<keyword evidence="5 7" id="KW-1133">Transmembrane helix</keyword>
<dbReference type="GO" id="GO:0022857">
    <property type="term" value="F:transmembrane transporter activity"/>
    <property type="evidence" value="ECO:0007669"/>
    <property type="project" value="InterPro"/>
</dbReference>
<dbReference type="KEGG" id="mci:Mesci_3176"/>
<proteinExistence type="predicted"/>
<feature type="transmembrane region" description="Helical" evidence="7">
    <location>
        <begin position="171"/>
        <end position="192"/>
    </location>
</feature>
<feature type="transmembrane region" description="Helical" evidence="7">
    <location>
        <begin position="258"/>
        <end position="279"/>
    </location>
</feature>
<feature type="transmembrane region" description="Helical" evidence="7">
    <location>
        <begin position="286"/>
        <end position="304"/>
    </location>
</feature>
<comment type="subcellular location">
    <subcellularLocation>
        <location evidence="1">Cell membrane</location>
        <topology evidence="1">Multi-pass membrane protein</topology>
    </subcellularLocation>
</comment>